<feature type="transmembrane region" description="Helical" evidence="6">
    <location>
        <begin position="50"/>
        <end position="74"/>
    </location>
</feature>
<evidence type="ECO:0000313" key="7">
    <source>
        <dbReference type="EMBL" id="OWK29568.1"/>
    </source>
</evidence>
<feature type="transmembrane region" description="Helical" evidence="6">
    <location>
        <begin position="382"/>
        <end position="402"/>
    </location>
</feature>
<name>A0A245ZIJ7_9SPHN</name>
<evidence type="ECO:0000256" key="4">
    <source>
        <dbReference type="ARBA" id="ARBA00022989"/>
    </source>
</evidence>
<reference evidence="7 8" key="1">
    <citation type="submission" date="2017-03" db="EMBL/GenBank/DDBJ databases">
        <title>Genome sequence of Sphingomonas mucosissima DSM 17494.</title>
        <authorList>
            <person name="Poehlein A."/>
            <person name="Wuebbeler J.H."/>
            <person name="Steinbuechel A."/>
            <person name="Daniel R."/>
        </authorList>
    </citation>
    <scope>NUCLEOTIDE SEQUENCE [LARGE SCALE GENOMIC DNA]</scope>
    <source>
        <strain evidence="7 8">DSM 17494</strain>
    </source>
</reference>
<feature type="transmembrane region" description="Helical" evidence="6">
    <location>
        <begin position="408"/>
        <end position="429"/>
    </location>
</feature>
<dbReference type="Pfam" id="PF01943">
    <property type="entry name" value="Polysacc_synt"/>
    <property type="match status" value="1"/>
</dbReference>
<evidence type="ECO:0000256" key="6">
    <source>
        <dbReference type="SAM" id="Phobius"/>
    </source>
</evidence>
<feature type="transmembrane region" description="Helical" evidence="6">
    <location>
        <begin position="20"/>
        <end position="38"/>
    </location>
</feature>
<keyword evidence="5 6" id="KW-0472">Membrane</keyword>
<protein>
    <submittedName>
        <fullName evidence="7">Inner membrane protein YghQ</fullName>
    </submittedName>
</protein>
<feature type="transmembrane region" description="Helical" evidence="6">
    <location>
        <begin position="129"/>
        <end position="151"/>
    </location>
</feature>
<proteinExistence type="predicted"/>
<dbReference type="InterPro" id="IPR002797">
    <property type="entry name" value="Polysacc_synth"/>
</dbReference>
<gene>
    <name evidence="7" type="primary">yghQ</name>
    <name evidence="7" type="ORF">SPMU_19880</name>
</gene>
<dbReference type="PANTHER" id="PTHR30250">
    <property type="entry name" value="PST FAMILY PREDICTED COLANIC ACID TRANSPORTER"/>
    <property type="match status" value="1"/>
</dbReference>
<evidence type="ECO:0000256" key="3">
    <source>
        <dbReference type="ARBA" id="ARBA00022692"/>
    </source>
</evidence>
<keyword evidence="2" id="KW-1003">Cell membrane</keyword>
<dbReference type="EMBL" id="NBBJ01000003">
    <property type="protein sequence ID" value="OWK29568.1"/>
    <property type="molecule type" value="Genomic_DNA"/>
</dbReference>
<feature type="transmembrane region" description="Helical" evidence="6">
    <location>
        <begin position="172"/>
        <end position="195"/>
    </location>
</feature>
<dbReference type="GO" id="GO:0005886">
    <property type="term" value="C:plasma membrane"/>
    <property type="evidence" value="ECO:0007669"/>
    <property type="project" value="UniProtKB-SubCell"/>
</dbReference>
<organism evidence="7 8">
    <name type="scientific">Sphingomonas mucosissima</name>
    <dbReference type="NCBI Taxonomy" id="370959"/>
    <lineage>
        <taxon>Bacteria</taxon>
        <taxon>Pseudomonadati</taxon>
        <taxon>Pseudomonadota</taxon>
        <taxon>Alphaproteobacteria</taxon>
        <taxon>Sphingomonadales</taxon>
        <taxon>Sphingomonadaceae</taxon>
        <taxon>Sphingomonas</taxon>
    </lineage>
</organism>
<feature type="transmembrane region" description="Helical" evidence="6">
    <location>
        <begin position="315"/>
        <end position="339"/>
    </location>
</feature>
<keyword evidence="4 6" id="KW-1133">Transmembrane helix</keyword>
<keyword evidence="8" id="KW-1185">Reference proteome</keyword>
<feature type="transmembrane region" description="Helical" evidence="6">
    <location>
        <begin position="251"/>
        <end position="270"/>
    </location>
</feature>
<keyword evidence="3 6" id="KW-0812">Transmembrane</keyword>
<dbReference type="AlphaFoldDB" id="A0A245ZIJ7"/>
<feature type="transmembrane region" description="Helical" evidence="6">
    <location>
        <begin position="345"/>
        <end position="370"/>
    </location>
</feature>
<evidence type="ECO:0000313" key="8">
    <source>
        <dbReference type="Proteomes" id="UP000197783"/>
    </source>
</evidence>
<accession>A0A245ZIJ7</accession>
<evidence type="ECO:0000256" key="2">
    <source>
        <dbReference type="ARBA" id="ARBA00022475"/>
    </source>
</evidence>
<comment type="subcellular location">
    <subcellularLocation>
        <location evidence="1">Cell membrane</location>
        <topology evidence="1">Multi-pass membrane protein</topology>
    </subcellularLocation>
</comment>
<dbReference type="RefSeq" id="WP_169715680.1">
    <property type="nucleotide sequence ID" value="NZ_NBBJ01000003.1"/>
</dbReference>
<dbReference type="PANTHER" id="PTHR30250:SF31">
    <property type="entry name" value="INNER MEMBRANE PROTEIN YGHQ"/>
    <property type="match status" value="1"/>
</dbReference>
<comment type="caution">
    <text evidence="7">The sequence shown here is derived from an EMBL/GenBank/DDBJ whole genome shotgun (WGS) entry which is preliminary data.</text>
</comment>
<dbReference type="Proteomes" id="UP000197783">
    <property type="component" value="Unassembled WGS sequence"/>
</dbReference>
<sequence>MTSRLEAISPFRRALRNVGWLLTGKGVGAVLSIVYLALATRSLGVQGFGTFTLILSTAQAVAALVGFQTWQIVVRFGMAHRENGAAGALSRLIRFCLALDIGGALVGIAIAGAALWLMQAHFAWPGSLAWQAFGFSVILLLSVRSTAVGILRLHDRFAVGAAADSVTSIARFVGALVAVWQGATLTGFLIAWAAAEVLTALGYWISAARIAPLAIGRSREPATVATENPGIWHFAFVTNVNSTLNAASRQFAVVLVGLLTGAAAAGNYRLAYQLSQSLVRLADLFARGVFPEVTRAHAGQRHGELRKLVRQSAKLAMGVGLATCLLVPLLGKSALHLIAGEAYLGAYPVLVLLGLAAGLDIMAVGFEPVLLGTGHAGQALRIRMLSAAVLFALVFLLMPSFGVIGAGAASLLASAVALLALMRSAYALARG</sequence>
<feature type="transmembrane region" description="Helical" evidence="6">
    <location>
        <begin position="95"/>
        <end position="117"/>
    </location>
</feature>
<dbReference type="InterPro" id="IPR050833">
    <property type="entry name" value="Poly_Biosynth_Transport"/>
</dbReference>
<evidence type="ECO:0000256" key="5">
    <source>
        <dbReference type="ARBA" id="ARBA00023136"/>
    </source>
</evidence>
<evidence type="ECO:0000256" key="1">
    <source>
        <dbReference type="ARBA" id="ARBA00004651"/>
    </source>
</evidence>